<dbReference type="Proteomes" id="UP000632535">
    <property type="component" value="Unassembled WGS sequence"/>
</dbReference>
<dbReference type="InterPro" id="IPR036388">
    <property type="entry name" value="WH-like_DNA-bd_sf"/>
</dbReference>
<evidence type="ECO:0000256" key="1">
    <source>
        <dbReference type="ARBA" id="ARBA00023125"/>
    </source>
</evidence>
<evidence type="ECO:0000313" key="3">
    <source>
        <dbReference type="EMBL" id="GGI08551.1"/>
    </source>
</evidence>
<dbReference type="Pfam" id="PF02082">
    <property type="entry name" value="Rrf2"/>
    <property type="match status" value="1"/>
</dbReference>
<dbReference type="Gene3D" id="1.10.10.10">
    <property type="entry name" value="Winged helix-like DNA-binding domain superfamily/Winged helix DNA-binding domain"/>
    <property type="match status" value="1"/>
</dbReference>
<comment type="cofactor">
    <cofactor evidence="2">
        <name>[2Fe-2S] cluster</name>
        <dbReference type="ChEBI" id="CHEBI:190135"/>
    </cofactor>
</comment>
<keyword evidence="4" id="KW-1185">Reference proteome</keyword>
<dbReference type="PROSITE" id="PS51197">
    <property type="entry name" value="HTH_RRF2_2"/>
    <property type="match status" value="1"/>
</dbReference>
<dbReference type="EMBL" id="BMDG01000006">
    <property type="protein sequence ID" value="GGI08551.1"/>
    <property type="molecule type" value="Genomic_DNA"/>
</dbReference>
<gene>
    <name evidence="3" type="primary">nsrR</name>
    <name evidence="3" type="ORF">GCM10007368_21740</name>
</gene>
<dbReference type="InterPro" id="IPR000944">
    <property type="entry name" value="Tscrpt_reg_Rrf2"/>
</dbReference>
<keyword evidence="1" id="KW-0238">DNA-binding</keyword>
<dbReference type="PANTHER" id="PTHR33221:SF4">
    <property type="entry name" value="HTH-TYPE TRANSCRIPTIONAL REPRESSOR NSRR"/>
    <property type="match status" value="1"/>
</dbReference>
<name>A0ABQ2B8G5_9MICO</name>
<dbReference type="SUPFAM" id="SSF46785">
    <property type="entry name" value="Winged helix' DNA-binding domain"/>
    <property type="match status" value="1"/>
</dbReference>
<accession>A0ABQ2B8G5</accession>
<sequence length="153" mass="15919">MGSVALVQLTAFTDLGLRIVMRLAVLDDEQAATTRALAEELNVPATHAAKVVTQLGRLGVVDARRGRGGGLRLAPGARTVSVGFLARALEGDGEVVECEGAHPCPLRGGCRLRTALARAREAFFAALDPVTLADVAAPPTRELLLHIGARPPG</sequence>
<dbReference type="NCBIfam" id="TIGR00738">
    <property type="entry name" value="rrf2_super"/>
    <property type="match status" value="1"/>
</dbReference>
<dbReference type="InterPro" id="IPR036390">
    <property type="entry name" value="WH_DNA-bd_sf"/>
</dbReference>
<protein>
    <submittedName>
        <fullName evidence="3">HTH-type transcriptional repressor NsrR</fullName>
    </submittedName>
</protein>
<evidence type="ECO:0000256" key="2">
    <source>
        <dbReference type="ARBA" id="ARBA00034078"/>
    </source>
</evidence>
<evidence type="ECO:0000313" key="4">
    <source>
        <dbReference type="Proteomes" id="UP000632535"/>
    </source>
</evidence>
<comment type="caution">
    <text evidence="3">The sequence shown here is derived from an EMBL/GenBank/DDBJ whole genome shotgun (WGS) entry which is preliminary data.</text>
</comment>
<proteinExistence type="predicted"/>
<dbReference type="PANTHER" id="PTHR33221">
    <property type="entry name" value="WINGED HELIX-TURN-HELIX TRANSCRIPTIONAL REGULATOR, RRF2 FAMILY"/>
    <property type="match status" value="1"/>
</dbReference>
<reference evidence="4" key="1">
    <citation type="journal article" date="2019" name="Int. J. Syst. Evol. Microbiol.">
        <title>The Global Catalogue of Microorganisms (GCM) 10K type strain sequencing project: providing services to taxonomists for standard genome sequencing and annotation.</title>
        <authorList>
            <consortium name="The Broad Institute Genomics Platform"/>
            <consortium name="The Broad Institute Genome Sequencing Center for Infectious Disease"/>
            <person name="Wu L."/>
            <person name="Ma J."/>
        </authorList>
    </citation>
    <scope>NUCLEOTIDE SEQUENCE [LARGE SCALE GENOMIC DNA]</scope>
    <source>
        <strain evidence="4">CCM 8653</strain>
    </source>
</reference>
<organism evidence="3 4">
    <name type="scientific">Isoptericola cucumis</name>
    <dbReference type="NCBI Taxonomy" id="1776856"/>
    <lineage>
        <taxon>Bacteria</taxon>
        <taxon>Bacillati</taxon>
        <taxon>Actinomycetota</taxon>
        <taxon>Actinomycetes</taxon>
        <taxon>Micrococcales</taxon>
        <taxon>Promicromonosporaceae</taxon>
        <taxon>Isoptericola</taxon>
    </lineage>
</organism>